<keyword evidence="7" id="KW-1185">Reference proteome</keyword>
<accession>A0A9Q1APD2</accession>
<dbReference type="GO" id="GO:0003746">
    <property type="term" value="F:translation elongation factor activity"/>
    <property type="evidence" value="ECO:0007669"/>
    <property type="project" value="UniProtKB-KW"/>
</dbReference>
<dbReference type="GO" id="GO:0005634">
    <property type="term" value="C:nucleus"/>
    <property type="evidence" value="ECO:0007669"/>
    <property type="project" value="TreeGrafter"/>
</dbReference>
<name>A0A9Q1APD2_9ROSI</name>
<keyword evidence="4" id="KW-0539">Nucleus</keyword>
<reference evidence="6" key="2">
    <citation type="journal article" date="2023" name="Int. J. Mol. Sci.">
        <title>De Novo Assembly and Annotation of 11 Diverse Shrub Willow (Salix) Genomes Reveals Novel Gene Organization in Sex-Linked Regions.</title>
        <authorList>
            <person name="Hyden B."/>
            <person name="Feng K."/>
            <person name="Yates T.B."/>
            <person name="Jawdy S."/>
            <person name="Cereghino C."/>
            <person name="Smart L.B."/>
            <person name="Muchero W."/>
        </authorList>
    </citation>
    <scope>NUCLEOTIDE SEQUENCE</scope>
    <source>
        <tissue evidence="6">Shoot tip</tissue>
    </source>
</reference>
<dbReference type="Proteomes" id="UP001151752">
    <property type="component" value="Chromosome 16"/>
</dbReference>
<proteinExistence type="predicted"/>
<evidence type="ECO:0000256" key="2">
    <source>
        <dbReference type="ARBA" id="ARBA00022771"/>
    </source>
</evidence>
<gene>
    <name evidence="6" type="ORF">OIU74_002638</name>
</gene>
<evidence type="ECO:0000256" key="3">
    <source>
        <dbReference type="ARBA" id="ARBA00022833"/>
    </source>
</evidence>
<dbReference type="InterPro" id="IPR036575">
    <property type="entry name" value="TFIIS_cen_dom_sf"/>
</dbReference>
<keyword evidence="6" id="KW-0251">Elongation factor</keyword>
<reference evidence="6" key="1">
    <citation type="submission" date="2022-11" db="EMBL/GenBank/DDBJ databases">
        <authorList>
            <person name="Hyden B.L."/>
            <person name="Feng K."/>
            <person name="Yates T."/>
            <person name="Jawdy S."/>
            <person name="Smart L.B."/>
            <person name="Muchero W."/>
        </authorList>
    </citation>
    <scope>NUCLEOTIDE SEQUENCE</scope>
    <source>
        <tissue evidence="6">Shoot tip</tissue>
    </source>
</reference>
<sequence length="85" mass="10033">MGAFNGTKQLNYRSILFNMKDPKNPDLRRKVLLGQIKPEKLVTMTSEEMASSQRQFENEQIRKKSLCKEMKKAEQEHKLVDPMEY</sequence>
<dbReference type="Pfam" id="PF07500">
    <property type="entry name" value="TFIIS_M"/>
    <property type="match status" value="1"/>
</dbReference>
<organism evidence="6 7">
    <name type="scientific">Salix koriyanagi</name>
    <dbReference type="NCBI Taxonomy" id="2511006"/>
    <lineage>
        <taxon>Eukaryota</taxon>
        <taxon>Viridiplantae</taxon>
        <taxon>Streptophyta</taxon>
        <taxon>Embryophyta</taxon>
        <taxon>Tracheophyta</taxon>
        <taxon>Spermatophyta</taxon>
        <taxon>Magnoliopsida</taxon>
        <taxon>eudicotyledons</taxon>
        <taxon>Gunneridae</taxon>
        <taxon>Pentapetalae</taxon>
        <taxon>rosids</taxon>
        <taxon>fabids</taxon>
        <taxon>Malpighiales</taxon>
        <taxon>Salicaceae</taxon>
        <taxon>Saliceae</taxon>
        <taxon>Salix</taxon>
    </lineage>
</organism>
<feature type="domain" description="TFIIS central" evidence="5">
    <location>
        <begin position="1"/>
        <end position="77"/>
    </location>
</feature>
<dbReference type="InterPro" id="IPR003618">
    <property type="entry name" value="TFIIS_cen_dom"/>
</dbReference>
<evidence type="ECO:0000256" key="1">
    <source>
        <dbReference type="ARBA" id="ARBA00022723"/>
    </source>
</evidence>
<dbReference type="PANTHER" id="PTHR11477">
    <property type="entry name" value="TRANSCRIPTION FACTOR S-II ZINC FINGER DOMAIN-CONTAINING PROTEIN"/>
    <property type="match status" value="1"/>
</dbReference>
<keyword evidence="1" id="KW-0479">Metal-binding</keyword>
<evidence type="ECO:0000259" key="5">
    <source>
        <dbReference type="PROSITE" id="PS51321"/>
    </source>
</evidence>
<dbReference type="Gene3D" id="1.10.472.30">
    <property type="entry name" value="Transcription elongation factor S-II, central domain"/>
    <property type="match status" value="1"/>
</dbReference>
<dbReference type="PANTHER" id="PTHR11477:SF0">
    <property type="entry name" value="IP08861P-RELATED"/>
    <property type="match status" value="1"/>
</dbReference>
<evidence type="ECO:0000313" key="7">
    <source>
        <dbReference type="Proteomes" id="UP001151752"/>
    </source>
</evidence>
<dbReference type="PROSITE" id="PS51321">
    <property type="entry name" value="TFIIS_CENTRAL"/>
    <property type="match status" value="1"/>
</dbReference>
<dbReference type="SMART" id="SM00510">
    <property type="entry name" value="TFS2M"/>
    <property type="match status" value="1"/>
</dbReference>
<dbReference type="SUPFAM" id="SSF46942">
    <property type="entry name" value="Elongation factor TFIIS domain 2"/>
    <property type="match status" value="1"/>
</dbReference>
<dbReference type="AlphaFoldDB" id="A0A9Q1APD2"/>
<dbReference type="GO" id="GO:0006351">
    <property type="term" value="P:DNA-templated transcription"/>
    <property type="evidence" value="ECO:0007669"/>
    <property type="project" value="InterPro"/>
</dbReference>
<evidence type="ECO:0000313" key="6">
    <source>
        <dbReference type="EMBL" id="KAJ6778890.1"/>
    </source>
</evidence>
<comment type="caution">
    <text evidence="6">The sequence shown here is derived from an EMBL/GenBank/DDBJ whole genome shotgun (WGS) entry which is preliminary data.</text>
</comment>
<protein>
    <submittedName>
        <fullName evidence="6">TRANSCRIPTION ELONGATION FACTOR TFIIS</fullName>
    </submittedName>
</protein>
<keyword evidence="3" id="KW-0862">Zinc</keyword>
<dbReference type="EMBL" id="JAPFFM010000001">
    <property type="protein sequence ID" value="KAJ6778890.1"/>
    <property type="molecule type" value="Genomic_DNA"/>
</dbReference>
<keyword evidence="2" id="KW-0863">Zinc-finger</keyword>
<dbReference type="GO" id="GO:0008270">
    <property type="term" value="F:zinc ion binding"/>
    <property type="evidence" value="ECO:0007669"/>
    <property type="project" value="UniProtKB-KW"/>
</dbReference>
<evidence type="ECO:0000256" key="4">
    <source>
        <dbReference type="ARBA" id="ARBA00023242"/>
    </source>
</evidence>
<keyword evidence="6" id="KW-0648">Protein biosynthesis</keyword>